<gene>
    <name evidence="2" type="ORF">C2R22_17880</name>
</gene>
<dbReference type="GeneID" id="35594002"/>
<feature type="compositionally biased region" description="Low complexity" evidence="1">
    <location>
        <begin position="32"/>
        <end position="51"/>
    </location>
</feature>
<dbReference type="EMBL" id="CP026309">
    <property type="protein sequence ID" value="AUV83282.1"/>
    <property type="molecule type" value="Genomic_DNA"/>
</dbReference>
<dbReference type="KEGG" id="srub:C2R22_17880"/>
<evidence type="ECO:0008006" key="4">
    <source>
        <dbReference type="Google" id="ProtNLM"/>
    </source>
</evidence>
<name>A0A2I8VMX2_9EURY</name>
<dbReference type="Proteomes" id="UP000236584">
    <property type="component" value="Chromosome"/>
</dbReference>
<proteinExistence type="predicted"/>
<keyword evidence="3" id="KW-1185">Reference proteome</keyword>
<dbReference type="PROSITE" id="PS51257">
    <property type="entry name" value="PROKAR_LIPOPROTEIN"/>
    <property type="match status" value="1"/>
</dbReference>
<evidence type="ECO:0000256" key="1">
    <source>
        <dbReference type="SAM" id="MobiDB-lite"/>
    </source>
</evidence>
<feature type="region of interest" description="Disordered" evidence="1">
    <location>
        <begin position="20"/>
        <end position="51"/>
    </location>
</feature>
<protein>
    <recommendedName>
        <fullName evidence="4">DUF4352 domain-containing protein</fullName>
    </recommendedName>
</protein>
<organism evidence="2 3">
    <name type="scientific">Salinigranum rubrum</name>
    <dbReference type="NCBI Taxonomy" id="755307"/>
    <lineage>
        <taxon>Archaea</taxon>
        <taxon>Methanobacteriati</taxon>
        <taxon>Methanobacteriota</taxon>
        <taxon>Stenosarchaea group</taxon>
        <taxon>Halobacteria</taxon>
        <taxon>Halobacteriales</taxon>
        <taxon>Haloferacaceae</taxon>
        <taxon>Salinigranum</taxon>
    </lineage>
</organism>
<evidence type="ECO:0000313" key="2">
    <source>
        <dbReference type="EMBL" id="AUV83282.1"/>
    </source>
</evidence>
<evidence type="ECO:0000313" key="3">
    <source>
        <dbReference type="Proteomes" id="UP000236584"/>
    </source>
</evidence>
<dbReference type="OrthoDB" id="270566at2157"/>
<dbReference type="RefSeq" id="WP_103426971.1">
    <property type="nucleotide sequence ID" value="NZ_CP026309.1"/>
</dbReference>
<dbReference type="AlphaFoldDB" id="A0A2I8VMX2"/>
<reference evidence="2 3" key="1">
    <citation type="submission" date="2018-01" db="EMBL/GenBank/DDBJ databases">
        <title>Complete genome sequence of Salinigranum rubrum GX10T, an extremely halophilic archaeon isolated from a marine solar saltern.</title>
        <authorList>
            <person name="Han S."/>
        </authorList>
    </citation>
    <scope>NUCLEOTIDE SEQUENCE [LARGE SCALE GENOMIC DNA]</scope>
    <source>
        <strain evidence="2 3">GX10</strain>
    </source>
</reference>
<sequence length="287" mass="31347">MHRRAVLALCGAGLSGLAGCSSEQRGGEPADDTSASPTAASTATATATPPETELRVELDALQPALVELDVDYYRLVAEDDRQYLVLAVDAISGPPPSRSALVFRFDGTDHTPRTWERIPARQSDRSGSEQYSSENGAGWVAFDLPETGDASDAALVWPGGEWRPDDGLRRRLTAPLPSLSLVEWRGPETVPLDGTTTFELTVRNEGDETGRFVGAINGEGWYPHRPVTRLSRRVSPGETATWEVTGEEIDLPEADWSERVGDEESDLQYELIWPGGNEWKSIRIVDE</sequence>
<accession>A0A2I8VMX2</accession>